<feature type="transmembrane region" description="Helical" evidence="2">
    <location>
        <begin position="435"/>
        <end position="457"/>
    </location>
</feature>
<dbReference type="Gene3D" id="2.60.120.10">
    <property type="entry name" value="Jelly Rolls"/>
    <property type="match status" value="1"/>
</dbReference>
<dbReference type="EMBL" id="CAUYUJ010003399">
    <property type="protein sequence ID" value="CAK0805158.1"/>
    <property type="molecule type" value="Genomic_DNA"/>
</dbReference>
<dbReference type="PROSITE" id="PS50042">
    <property type="entry name" value="CNMP_BINDING_3"/>
    <property type="match status" value="1"/>
</dbReference>
<organism evidence="4 5">
    <name type="scientific">Prorocentrum cordatum</name>
    <dbReference type="NCBI Taxonomy" id="2364126"/>
    <lineage>
        <taxon>Eukaryota</taxon>
        <taxon>Sar</taxon>
        <taxon>Alveolata</taxon>
        <taxon>Dinophyceae</taxon>
        <taxon>Prorocentrales</taxon>
        <taxon>Prorocentraceae</taxon>
        <taxon>Prorocentrum</taxon>
    </lineage>
</organism>
<evidence type="ECO:0000256" key="1">
    <source>
        <dbReference type="SAM" id="MobiDB-lite"/>
    </source>
</evidence>
<evidence type="ECO:0000256" key="2">
    <source>
        <dbReference type="SAM" id="Phobius"/>
    </source>
</evidence>
<dbReference type="Gene3D" id="1.10.287.70">
    <property type="match status" value="1"/>
</dbReference>
<dbReference type="SUPFAM" id="SSF51206">
    <property type="entry name" value="cAMP-binding domain-like"/>
    <property type="match status" value="1"/>
</dbReference>
<dbReference type="CDD" id="cd00038">
    <property type="entry name" value="CAP_ED"/>
    <property type="match status" value="1"/>
</dbReference>
<dbReference type="InterPro" id="IPR000595">
    <property type="entry name" value="cNMP-bd_dom"/>
</dbReference>
<comment type="caution">
    <text evidence="4">The sequence shown here is derived from an EMBL/GenBank/DDBJ whole genome shotgun (WGS) entry which is preliminary data.</text>
</comment>
<evidence type="ECO:0000259" key="3">
    <source>
        <dbReference type="PROSITE" id="PS50042"/>
    </source>
</evidence>
<feature type="transmembrane region" description="Helical" evidence="2">
    <location>
        <begin position="403"/>
        <end position="429"/>
    </location>
</feature>
<dbReference type="Pfam" id="PF07885">
    <property type="entry name" value="Ion_trans_2"/>
    <property type="match status" value="1"/>
</dbReference>
<gene>
    <name evidence="4" type="ORF">PCOR1329_LOCUS11769</name>
</gene>
<accession>A0ABN9QGM8</accession>
<keyword evidence="2" id="KW-1133">Transmembrane helix</keyword>
<feature type="region of interest" description="Disordered" evidence="1">
    <location>
        <begin position="243"/>
        <end position="291"/>
    </location>
</feature>
<keyword evidence="5" id="KW-1185">Reference proteome</keyword>
<proteinExistence type="predicted"/>
<evidence type="ECO:0000313" key="5">
    <source>
        <dbReference type="Proteomes" id="UP001189429"/>
    </source>
</evidence>
<feature type="domain" description="Cyclic nucleotide-binding" evidence="3">
    <location>
        <begin position="816"/>
        <end position="858"/>
    </location>
</feature>
<name>A0ABN9QGM8_9DINO</name>
<dbReference type="InterPro" id="IPR014710">
    <property type="entry name" value="RmlC-like_jellyroll"/>
</dbReference>
<keyword evidence="2" id="KW-0472">Membrane</keyword>
<keyword evidence="2" id="KW-0812">Transmembrane</keyword>
<feature type="compositionally biased region" description="Low complexity" evidence="1">
    <location>
        <begin position="55"/>
        <end position="80"/>
    </location>
</feature>
<evidence type="ECO:0000313" key="4">
    <source>
        <dbReference type="EMBL" id="CAK0805158.1"/>
    </source>
</evidence>
<feature type="compositionally biased region" description="Polar residues" evidence="1">
    <location>
        <begin position="264"/>
        <end position="276"/>
    </location>
</feature>
<feature type="compositionally biased region" description="Low complexity" evidence="1">
    <location>
        <begin position="1"/>
        <end position="24"/>
    </location>
</feature>
<dbReference type="InterPro" id="IPR050818">
    <property type="entry name" value="KCNH_animal-type"/>
</dbReference>
<dbReference type="SUPFAM" id="SSF81324">
    <property type="entry name" value="Voltage-gated potassium channels"/>
    <property type="match status" value="1"/>
</dbReference>
<dbReference type="PANTHER" id="PTHR10217:SF435">
    <property type="entry name" value="POTASSIUM VOLTAGE-GATED CHANNEL PROTEIN EAG"/>
    <property type="match status" value="1"/>
</dbReference>
<dbReference type="PANTHER" id="PTHR10217">
    <property type="entry name" value="VOLTAGE AND LIGAND GATED POTASSIUM CHANNEL"/>
    <property type="match status" value="1"/>
</dbReference>
<sequence length="903" mass="97273">LLGMLLPRSRFGSSRSGSAALGPRPSGGAWAEADGGVDGGEPVRPGTPSDDGSLAVREAIEAGARGARGSLASSSSASGRRAPRTAHRQRDVRARLHRRRGPRVDRLDPAGAAGGVLAPGEPAREPAGEMFGLVMDAVSRRHSGATEHAPSDCPTPPRAASAGLRRASWRAAPKAATRSRTGCHGTTSAGNDWRGAKLNNSTPSPRAAAQPFRDPVEDETHGTCDGALNENLQVLIMDEDAKAAPPLTPTHPLSLPGVGRVMGSQRSGASQASHTCAESPPNPSSGGLTKKNKIFRGFSHRTLSSASVQTSPRYTVTSLYGVGNPSSDTARDPSGFWKGTRKSFGIVPSGDTPSTASFASRVNQVLAGKAEDVARSVILGNGGTLLDDEVSMPRFMLSPQSPVHVVLAILMIVGVVYTGLLSPIVLAYFHSDRVYPIWSIPMHFADALWLVFILVLFRSALHDQSGSVVVDARKIAAHYARTWLLMDLLSAWPAFLVPEGTAAYSACMVLKLLRAPRLAPLMSLLMKECRVYVLSPLKWGLMMLLLLHSMACFWRLMQCDIGLHVASGAGQEHPDTYCQGGDWWHAYVSDMYWVTMTLSTVGYGDIHPYNTMARVFAMFVMFLSPIFFGSVVAALSKVIDRLFDEKVESCVATMSQFMRRHSVPLGLQRKVERSLRQALGNEVNVAPLDPELFARLSPALQRTFSFAILSSTIGRFPLFRGAIHSFVAELAQAHMLVHCSAGDLVGEAGQLVEDLVFVVNGALVARFTASWADRLDVPIEEFVQAGEKPFARRTSQDDDFTPASTGSSGTDRQRILGKGAWFGESCLVSRQHVLTASLIAQGLSELAVLSEEEYSRVVKKYPAMAARHERLVEEMGGGTISLSDFSWAEQPSQRSAVWARSRK</sequence>
<feature type="region of interest" description="Disordered" evidence="1">
    <location>
        <begin position="1"/>
        <end position="124"/>
    </location>
</feature>
<protein>
    <recommendedName>
        <fullName evidence="3">Cyclic nucleotide-binding domain-containing protein</fullName>
    </recommendedName>
</protein>
<dbReference type="InterPro" id="IPR018490">
    <property type="entry name" value="cNMP-bd_dom_sf"/>
</dbReference>
<feature type="transmembrane region" description="Helical" evidence="2">
    <location>
        <begin position="615"/>
        <end position="636"/>
    </location>
</feature>
<reference evidence="4" key="1">
    <citation type="submission" date="2023-10" db="EMBL/GenBank/DDBJ databases">
        <authorList>
            <person name="Chen Y."/>
            <person name="Shah S."/>
            <person name="Dougan E. K."/>
            <person name="Thang M."/>
            <person name="Chan C."/>
        </authorList>
    </citation>
    <scope>NUCLEOTIDE SEQUENCE [LARGE SCALE GENOMIC DNA]</scope>
</reference>
<dbReference type="InterPro" id="IPR013099">
    <property type="entry name" value="K_chnl_dom"/>
</dbReference>
<feature type="non-terminal residue" evidence="4">
    <location>
        <position position="1"/>
    </location>
</feature>
<feature type="region of interest" description="Disordered" evidence="1">
    <location>
        <begin position="142"/>
        <end position="225"/>
    </location>
</feature>
<feature type="region of interest" description="Disordered" evidence="1">
    <location>
        <begin position="793"/>
        <end position="812"/>
    </location>
</feature>
<feature type="transmembrane region" description="Helical" evidence="2">
    <location>
        <begin position="537"/>
        <end position="557"/>
    </location>
</feature>
<dbReference type="Proteomes" id="UP001189429">
    <property type="component" value="Unassembled WGS sequence"/>
</dbReference>
<feature type="compositionally biased region" description="Polar residues" evidence="1">
    <location>
        <begin position="178"/>
        <end position="190"/>
    </location>
</feature>
<feature type="compositionally biased region" description="Low complexity" evidence="1">
    <location>
        <begin position="109"/>
        <end position="121"/>
    </location>
</feature>